<keyword evidence="6" id="KW-1185">Reference proteome</keyword>
<evidence type="ECO:0000256" key="3">
    <source>
        <dbReference type="RuleBase" id="RU004478"/>
    </source>
</evidence>
<evidence type="ECO:0000256" key="1">
    <source>
        <dbReference type="ARBA" id="ARBA00009054"/>
    </source>
</evidence>
<dbReference type="PRINTS" id="PR00773">
    <property type="entry name" value="GRPEPROTEIN"/>
</dbReference>
<dbReference type="GO" id="GO:0051087">
    <property type="term" value="F:protein-folding chaperone binding"/>
    <property type="evidence" value="ECO:0007669"/>
    <property type="project" value="InterPro"/>
</dbReference>
<dbReference type="Gene3D" id="3.90.20.20">
    <property type="match status" value="1"/>
</dbReference>
<organism evidence="5 6">
    <name type="scientific">Zingiber officinale</name>
    <name type="common">Ginger</name>
    <name type="synonym">Amomum zingiber</name>
    <dbReference type="NCBI Taxonomy" id="94328"/>
    <lineage>
        <taxon>Eukaryota</taxon>
        <taxon>Viridiplantae</taxon>
        <taxon>Streptophyta</taxon>
        <taxon>Embryophyta</taxon>
        <taxon>Tracheophyta</taxon>
        <taxon>Spermatophyta</taxon>
        <taxon>Magnoliopsida</taxon>
        <taxon>Liliopsida</taxon>
        <taxon>Zingiberales</taxon>
        <taxon>Zingiberaceae</taxon>
        <taxon>Zingiber</taxon>
    </lineage>
</organism>
<dbReference type="GO" id="GO:0009507">
    <property type="term" value="C:chloroplast"/>
    <property type="evidence" value="ECO:0007669"/>
    <property type="project" value="TreeGrafter"/>
</dbReference>
<keyword evidence="2" id="KW-0143">Chaperone</keyword>
<comment type="similarity">
    <text evidence="1 3">Belongs to the GrpE family.</text>
</comment>
<dbReference type="InterPro" id="IPR013805">
    <property type="entry name" value="GrpE_CC"/>
</dbReference>
<dbReference type="PANTHER" id="PTHR21237">
    <property type="entry name" value="GRPE PROTEIN"/>
    <property type="match status" value="1"/>
</dbReference>
<evidence type="ECO:0008006" key="7">
    <source>
        <dbReference type="Google" id="ProtNLM"/>
    </source>
</evidence>
<evidence type="ECO:0000313" key="6">
    <source>
        <dbReference type="Proteomes" id="UP000734854"/>
    </source>
</evidence>
<gene>
    <name evidence="5" type="ORF">ZIOFF_062092</name>
</gene>
<dbReference type="InterPro" id="IPR000740">
    <property type="entry name" value="GrpE"/>
</dbReference>
<dbReference type="SUPFAM" id="SSF58014">
    <property type="entry name" value="Coiled-coil domain of nucleotide exchange factor GrpE"/>
    <property type="match status" value="1"/>
</dbReference>
<evidence type="ECO:0000256" key="4">
    <source>
        <dbReference type="SAM" id="MobiDB-lite"/>
    </source>
</evidence>
<dbReference type="GO" id="GO:0006457">
    <property type="term" value="P:protein folding"/>
    <property type="evidence" value="ECO:0007669"/>
    <property type="project" value="InterPro"/>
</dbReference>
<feature type="region of interest" description="Disordered" evidence="4">
    <location>
        <begin position="13"/>
        <end position="38"/>
    </location>
</feature>
<dbReference type="Pfam" id="PF01025">
    <property type="entry name" value="GrpE"/>
    <property type="match status" value="1"/>
</dbReference>
<dbReference type="EMBL" id="JACMSC010000017">
    <property type="protein sequence ID" value="KAG6478649.1"/>
    <property type="molecule type" value="Genomic_DNA"/>
</dbReference>
<sequence>MAAIASHSLFPSLRPLTSSKSLKTSRSTSISARRNPSAKFSAISTSLISSCPPRRSFKGHVNVADSTSKTISGEEENQISESVNQKDLPSMGSLIQAYKEAIIAGDETTAQEIETLICAVENQKTVLSAKFAEITTLLATDKDQYLRLKADFENFRKKTEKHRLNFTSDIRGDVIESLLPMVDSFEKTIKEIKPETEKEKKIEFSYQGIYKQFVEVMRSFGVSVVETVGKPFDPSHGRTGEEYLA</sequence>
<protein>
    <recommendedName>
        <fullName evidence="7">GrpE protein homolog</fullName>
    </recommendedName>
</protein>
<dbReference type="Proteomes" id="UP000734854">
    <property type="component" value="Unassembled WGS sequence"/>
</dbReference>
<evidence type="ECO:0000313" key="5">
    <source>
        <dbReference type="EMBL" id="KAG6478649.1"/>
    </source>
</evidence>
<comment type="caution">
    <text evidence="5">The sequence shown here is derived from an EMBL/GenBank/DDBJ whole genome shotgun (WGS) entry which is preliminary data.</text>
</comment>
<evidence type="ECO:0000256" key="2">
    <source>
        <dbReference type="ARBA" id="ARBA00023186"/>
    </source>
</evidence>
<proteinExistence type="inferred from homology"/>
<dbReference type="GO" id="GO:0051082">
    <property type="term" value="F:unfolded protein binding"/>
    <property type="evidence" value="ECO:0007669"/>
    <property type="project" value="TreeGrafter"/>
</dbReference>
<accession>A0A8J5KF32</accession>
<feature type="compositionally biased region" description="Low complexity" evidence="4">
    <location>
        <begin position="13"/>
        <end position="29"/>
    </location>
</feature>
<dbReference type="GO" id="GO:0042803">
    <property type="term" value="F:protein homodimerization activity"/>
    <property type="evidence" value="ECO:0007669"/>
    <property type="project" value="InterPro"/>
</dbReference>
<reference evidence="5 6" key="1">
    <citation type="submission" date="2020-08" db="EMBL/GenBank/DDBJ databases">
        <title>Plant Genome Project.</title>
        <authorList>
            <person name="Zhang R.-G."/>
        </authorList>
    </citation>
    <scope>NUCLEOTIDE SEQUENCE [LARGE SCALE GENOMIC DNA]</scope>
    <source>
        <tissue evidence="5">Rhizome</tissue>
    </source>
</reference>
<dbReference type="PANTHER" id="PTHR21237:SF40">
    <property type="entry name" value="CELL CYCLE AND APOPTOSIS REGULATOR PROTEIN 2"/>
    <property type="match status" value="1"/>
</dbReference>
<dbReference type="GO" id="GO:0000774">
    <property type="term" value="F:adenyl-nucleotide exchange factor activity"/>
    <property type="evidence" value="ECO:0007669"/>
    <property type="project" value="InterPro"/>
</dbReference>
<name>A0A8J5KF32_ZINOF</name>
<dbReference type="AlphaFoldDB" id="A0A8J5KF32"/>